<dbReference type="InterPro" id="IPR011598">
    <property type="entry name" value="bHLH_dom"/>
</dbReference>
<dbReference type="PROSITE" id="PS50112">
    <property type="entry name" value="PAS"/>
    <property type="match status" value="2"/>
</dbReference>
<feature type="domain" description="PAS" evidence="9">
    <location>
        <begin position="606"/>
        <end position="657"/>
    </location>
</feature>
<evidence type="ECO:0000256" key="6">
    <source>
        <dbReference type="ARBA" id="ARBA00023242"/>
    </source>
</evidence>
<feature type="compositionally biased region" description="Basic and acidic residues" evidence="8">
    <location>
        <begin position="298"/>
        <end position="334"/>
    </location>
</feature>
<dbReference type="GO" id="GO:0017162">
    <property type="term" value="F:aryl hydrocarbon receptor binding"/>
    <property type="evidence" value="ECO:0007669"/>
    <property type="project" value="Ensembl"/>
</dbReference>
<feature type="compositionally biased region" description="Low complexity" evidence="8">
    <location>
        <begin position="921"/>
        <end position="933"/>
    </location>
</feature>
<dbReference type="Ensembl" id="ENSABRT00000036789.1">
    <property type="protein sequence ID" value="ENSABRP00000026290.1"/>
    <property type="gene ID" value="ENSABRG00000021975.1"/>
</dbReference>
<organism evidence="11 12">
    <name type="scientific">Anser brachyrhynchus</name>
    <name type="common">Pink-footed goose</name>
    <dbReference type="NCBI Taxonomy" id="132585"/>
    <lineage>
        <taxon>Eukaryota</taxon>
        <taxon>Metazoa</taxon>
        <taxon>Chordata</taxon>
        <taxon>Craniata</taxon>
        <taxon>Vertebrata</taxon>
        <taxon>Euteleostomi</taxon>
        <taxon>Archelosauria</taxon>
        <taxon>Archosauria</taxon>
        <taxon>Dinosauria</taxon>
        <taxon>Saurischia</taxon>
        <taxon>Theropoda</taxon>
        <taxon>Coelurosauria</taxon>
        <taxon>Aves</taxon>
        <taxon>Neognathae</taxon>
        <taxon>Galloanserae</taxon>
        <taxon>Anseriformes</taxon>
        <taxon>Anatidae</taxon>
        <taxon>Anserinae</taxon>
        <taxon>Anser</taxon>
    </lineage>
</organism>
<proteinExistence type="predicted"/>
<dbReference type="PROSITE" id="PS50888">
    <property type="entry name" value="BHLH"/>
    <property type="match status" value="1"/>
</dbReference>
<keyword evidence="5" id="KW-0804">Transcription</keyword>
<dbReference type="InterPro" id="IPR001610">
    <property type="entry name" value="PAC"/>
</dbReference>
<dbReference type="GO" id="GO:0000978">
    <property type="term" value="F:RNA polymerase II cis-regulatory region sequence-specific DNA binding"/>
    <property type="evidence" value="ECO:0007669"/>
    <property type="project" value="Ensembl"/>
</dbReference>
<dbReference type="FunFam" id="4.10.280.10:FF:000011">
    <property type="entry name" value="Aryl hydrocarbon receptor nuclear translocator 2"/>
    <property type="match status" value="1"/>
</dbReference>
<dbReference type="InterPro" id="IPR035965">
    <property type="entry name" value="PAS-like_dom_sf"/>
</dbReference>
<reference evidence="11" key="2">
    <citation type="submission" date="2025-09" db="UniProtKB">
        <authorList>
            <consortium name="Ensembl"/>
        </authorList>
    </citation>
    <scope>IDENTIFICATION</scope>
</reference>
<dbReference type="Gene3D" id="4.10.280.10">
    <property type="entry name" value="Helix-loop-helix DNA-binding domain"/>
    <property type="match status" value="1"/>
</dbReference>
<feature type="region of interest" description="Disordered" evidence="8">
    <location>
        <begin position="97"/>
        <end position="158"/>
    </location>
</feature>
<gene>
    <name evidence="11" type="primary">ARNT2</name>
</gene>
<feature type="compositionally biased region" description="Low complexity" evidence="8">
    <location>
        <begin position="128"/>
        <end position="149"/>
    </location>
</feature>
<reference evidence="11" key="1">
    <citation type="submission" date="2025-08" db="UniProtKB">
        <authorList>
            <consortium name="Ensembl"/>
        </authorList>
    </citation>
    <scope>IDENTIFICATION</scope>
</reference>
<dbReference type="PANTHER" id="PTHR23042">
    <property type="entry name" value="CIRCADIAN PROTEIN CLOCK/ARNT/BMAL/PAS"/>
    <property type="match status" value="1"/>
</dbReference>
<keyword evidence="2" id="KW-0677">Repeat</keyword>
<keyword evidence="4" id="KW-0238">DNA-binding</keyword>
<keyword evidence="12" id="KW-1185">Reference proteome</keyword>
<dbReference type="GO" id="GO:0005737">
    <property type="term" value="C:cytoplasm"/>
    <property type="evidence" value="ECO:0007669"/>
    <property type="project" value="InterPro"/>
</dbReference>
<evidence type="ECO:0000259" key="9">
    <source>
        <dbReference type="PROSITE" id="PS50112"/>
    </source>
</evidence>
<evidence type="ECO:0000256" key="1">
    <source>
        <dbReference type="ARBA" id="ARBA00004123"/>
    </source>
</evidence>
<evidence type="ECO:0000256" key="7">
    <source>
        <dbReference type="ARBA" id="ARBA00071057"/>
    </source>
</evidence>
<feature type="region of interest" description="Disordered" evidence="8">
    <location>
        <begin position="785"/>
        <end position="804"/>
    </location>
</feature>
<dbReference type="InterPro" id="IPR013767">
    <property type="entry name" value="PAS_fold"/>
</dbReference>
<dbReference type="GeneTree" id="ENSGT00940000158198"/>
<dbReference type="SMART" id="SM00353">
    <property type="entry name" value="HLH"/>
    <property type="match status" value="1"/>
</dbReference>
<dbReference type="InterPro" id="IPR000014">
    <property type="entry name" value="PAS"/>
</dbReference>
<dbReference type="InterPro" id="IPR001067">
    <property type="entry name" value="Nuc_translocat"/>
</dbReference>
<dbReference type="GO" id="GO:0005667">
    <property type="term" value="C:transcription regulator complex"/>
    <property type="evidence" value="ECO:0007669"/>
    <property type="project" value="Ensembl"/>
</dbReference>
<feature type="region of interest" description="Disordered" evidence="8">
    <location>
        <begin position="14"/>
        <end position="84"/>
    </location>
</feature>
<evidence type="ECO:0000313" key="12">
    <source>
        <dbReference type="Proteomes" id="UP000694426"/>
    </source>
</evidence>
<feature type="region of interest" description="Disordered" evidence="8">
    <location>
        <begin position="170"/>
        <end position="207"/>
    </location>
</feature>
<dbReference type="GO" id="GO:0007420">
    <property type="term" value="P:brain development"/>
    <property type="evidence" value="ECO:0007669"/>
    <property type="project" value="Ensembl"/>
</dbReference>
<feature type="domain" description="PAS" evidence="9">
    <location>
        <begin position="398"/>
        <end position="473"/>
    </location>
</feature>
<dbReference type="SMART" id="SM00086">
    <property type="entry name" value="PAC"/>
    <property type="match status" value="1"/>
</dbReference>
<dbReference type="CDD" id="cd18947">
    <property type="entry name" value="bHLH-PAS_ARNT"/>
    <property type="match status" value="1"/>
</dbReference>
<evidence type="ECO:0000256" key="2">
    <source>
        <dbReference type="ARBA" id="ARBA00022737"/>
    </source>
</evidence>
<evidence type="ECO:0000256" key="4">
    <source>
        <dbReference type="ARBA" id="ARBA00023125"/>
    </source>
</evidence>
<accession>A0A8B9D0X1</accession>
<feature type="domain" description="BHLH" evidence="10">
    <location>
        <begin position="327"/>
        <end position="380"/>
    </location>
</feature>
<dbReference type="GO" id="GO:0005654">
    <property type="term" value="C:nucleoplasm"/>
    <property type="evidence" value="ECO:0007669"/>
    <property type="project" value="Ensembl"/>
</dbReference>
<comment type="subcellular location">
    <subcellularLocation>
        <location evidence="1">Nucleus</location>
    </subcellularLocation>
</comment>
<evidence type="ECO:0000256" key="8">
    <source>
        <dbReference type="SAM" id="MobiDB-lite"/>
    </source>
</evidence>
<dbReference type="GO" id="GO:0001228">
    <property type="term" value="F:DNA-binding transcription activator activity, RNA polymerase II-specific"/>
    <property type="evidence" value="ECO:0007669"/>
    <property type="project" value="Ensembl"/>
</dbReference>
<dbReference type="Pfam" id="PF00010">
    <property type="entry name" value="HLH"/>
    <property type="match status" value="1"/>
</dbReference>
<dbReference type="InterPro" id="IPR050933">
    <property type="entry name" value="Circadian_TF"/>
</dbReference>
<dbReference type="FunFam" id="3.30.450.20:FF:000020">
    <property type="entry name" value="Aryl hydrocarbon receptor nuclear translocator 2"/>
    <property type="match status" value="1"/>
</dbReference>
<dbReference type="SUPFAM" id="SSF55785">
    <property type="entry name" value="PYP-like sensor domain (PAS domain)"/>
    <property type="match status" value="2"/>
</dbReference>
<evidence type="ECO:0000313" key="11">
    <source>
        <dbReference type="Ensembl" id="ENSABRP00000026290.1"/>
    </source>
</evidence>
<keyword evidence="6" id="KW-0539">Nucleus</keyword>
<name>A0A8B9D0X1_9AVES</name>
<dbReference type="PRINTS" id="PR00785">
    <property type="entry name" value="NCTRNSLOCATR"/>
</dbReference>
<dbReference type="FunFam" id="3.30.450.20:FF:000003">
    <property type="entry name" value="Aryl hydrocarbon receptor nuclear translocator 2"/>
    <property type="match status" value="1"/>
</dbReference>
<dbReference type="AlphaFoldDB" id="A0A8B9D0X1"/>
<dbReference type="SMART" id="SM00091">
    <property type="entry name" value="PAS"/>
    <property type="match status" value="2"/>
</dbReference>
<feature type="compositionally biased region" description="Low complexity" evidence="8">
    <location>
        <begin position="38"/>
        <end position="47"/>
    </location>
</feature>
<dbReference type="Pfam" id="PF14598">
    <property type="entry name" value="PAS_11"/>
    <property type="match status" value="1"/>
</dbReference>
<feature type="region of interest" description="Disordered" evidence="8">
    <location>
        <begin position="837"/>
        <end position="981"/>
    </location>
</feature>
<feature type="region of interest" description="Disordered" evidence="8">
    <location>
        <begin position="268"/>
        <end position="334"/>
    </location>
</feature>
<feature type="compositionally biased region" description="Polar residues" evidence="8">
    <location>
        <begin position="849"/>
        <end position="869"/>
    </location>
</feature>
<protein>
    <recommendedName>
        <fullName evidence="7">Aryl hydrocarbon receptor nuclear translocator 2</fullName>
    </recommendedName>
</protein>
<dbReference type="GO" id="GO:0001666">
    <property type="term" value="P:response to hypoxia"/>
    <property type="evidence" value="ECO:0007669"/>
    <property type="project" value="Ensembl"/>
</dbReference>
<dbReference type="InterPro" id="IPR036638">
    <property type="entry name" value="HLH_DNA-bd_sf"/>
</dbReference>
<dbReference type="SUPFAM" id="SSF47459">
    <property type="entry name" value="HLH, helix-loop-helix DNA-binding domain"/>
    <property type="match status" value="1"/>
</dbReference>
<dbReference type="NCBIfam" id="TIGR00229">
    <property type="entry name" value="sensory_box"/>
    <property type="match status" value="1"/>
</dbReference>
<dbReference type="Gene3D" id="3.30.450.20">
    <property type="entry name" value="PAS domain"/>
    <property type="match status" value="2"/>
</dbReference>
<sequence>MIHLKPQIFHLELRHRRGTPPRLKTPGSCFTPDPHPTSHPTHPKATPVPRAAFLAGTPRNSAAKRRKPPRHAGAGVPSAAPTRPRLIARARAWARDPSLKGLRAGRGAAPGAAGSSPERGRCSGTGDGRSPAALPGGRRPGVPLGRGPSAHVRPPGTCSLSAAHEQTRRGAVGHLGPPRTERGAPPPPGPRGGSSRGAPLASPRPGCLSLPRLPRAAQSIPPPLYAFVLILLRDKMATPAAVNPPEMASDIPGSVALPVAPMASGQVRMAGSMPSRGGKRRSGMDFDDEDGEGPSKFSRYDGDQISGDKEKFARWEDDQSTADTERMARENHSEIERRRRNKMTQYITELSDMVPTCSALARKPDKLTILRMAVSHMKSMRGTGNKSTDGAYKPSFLTEQELKHLILEAADGFLFVVAAETGRVIYVSDSVTPVLNQPQSEWFGSTLYEQVHPDDVEKLREQLCTSENSMTGRILDLKTGTVKKEGQQSSMRMCMGSRRSFICRMRCGNAPLDHLPLNRITTMRKRYRNGLGPVKEGEAQYAVVHCTGYIKAWPPAGMTIPEEDADVGQGSKYCLVAIGRLQVTSSPVCMDMNGMSVPTEFLSRHNSDGVITFVDPRCISVIGYQPQDLLGKDILEFCHPEDQSHLRESFQQVVKLKGQVLSVMYRFRTKNREWMLIRTSSFTFQNPYSDEIEYIICTNTNVKQLQQQQAELEVHQRDGLSSYDLSQVPVPSIPTNVHEGGKSVEKPDAIFSQERDPRFAEMFAGITASDKKMMASASTAGNQQLYSQGSPFQPGHSGKTFSSSVVHVPGVNDIQSSSSTGQNLTQISRQLNQSQVAWTGNRPPFPGQQIPSQSGKAQSSPFGIGTSHTYPADPSSYSPLSSPATSSPSGNAYSSLANRSAGFAEGGQSSGQFQGRPSEVWSQWQSQHHNQQSGDQHSHPQPSQTEVFQDMLPMPGDPTQGTGNYNIEDFADLGMFPPFSE</sequence>
<feature type="compositionally biased region" description="Low complexity" evidence="8">
    <location>
        <begin position="105"/>
        <end position="117"/>
    </location>
</feature>
<evidence type="ECO:0000256" key="5">
    <source>
        <dbReference type="ARBA" id="ARBA00023163"/>
    </source>
</evidence>
<dbReference type="Pfam" id="PF00989">
    <property type="entry name" value="PAS"/>
    <property type="match status" value="1"/>
</dbReference>
<evidence type="ECO:0000259" key="10">
    <source>
        <dbReference type="PROSITE" id="PS50888"/>
    </source>
</evidence>
<dbReference type="Proteomes" id="UP000694426">
    <property type="component" value="Unplaced"/>
</dbReference>
<keyword evidence="3" id="KW-0805">Transcription regulation</keyword>
<evidence type="ECO:0000256" key="3">
    <source>
        <dbReference type="ARBA" id="ARBA00023015"/>
    </source>
</evidence>
<feature type="compositionally biased region" description="Low complexity" evidence="8">
    <location>
        <begin position="874"/>
        <end position="889"/>
    </location>
</feature>
<dbReference type="GO" id="GO:0046982">
    <property type="term" value="F:protein heterodimerization activity"/>
    <property type="evidence" value="ECO:0007669"/>
    <property type="project" value="Ensembl"/>
</dbReference>
<dbReference type="CDD" id="cd00130">
    <property type="entry name" value="PAS"/>
    <property type="match status" value="2"/>
</dbReference>